<dbReference type="SUPFAM" id="SSF46689">
    <property type="entry name" value="Homeodomain-like"/>
    <property type="match status" value="2"/>
</dbReference>
<dbReference type="SMART" id="SM00342">
    <property type="entry name" value="HTH_ARAC"/>
    <property type="match status" value="1"/>
</dbReference>
<keyword evidence="5" id="KW-0902">Two-component regulatory system</keyword>
<dbReference type="PROSITE" id="PS50110">
    <property type="entry name" value="RESPONSE_REGULATORY"/>
    <property type="match status" value="1"/>
</dbReference>
<evidence type="ECO:0000256" key="4">
    <source>
        <dbReference type="ARBA" id="ARBA00022553"/>
    </source>
</evidence>
<keyword evidence="7" id="KW-0238">DNA-binding</keyword>
<keyword evidence="6" id="KW-0805">Transcription regulation</keyword>
<dbReference type="InterPro" id="IPR011006">
    <property type="entry name" value="CheY-like_superfamily"/>
</dbReference>
<dbReference type="InterPro" id="IPR018062">
    <property type="entry name" value="HTH_AraC-typ_CS"/>
</dbReference>
<dbReference type="EMBL" id="JPME01000017">
    <property type="protein sequence ID" value="KEZ89505.1"/>
    <property type="molecule type" value="Genomic_DNA"/>
</dbReference>
<evidence type="ECO:0000259" key="12">
    <source>
        <dbReference type="PROSITE" id="PS50110"/>
    </source>
</evidence>
<evidence type="ECO:0000313" key="14">
    <source>
        <dbReference type="Proteomes" id="UP000028525"/>
    </source>
</evidence>
<feature type="domain" description="HTH araC/xylS-type" evidence="11">
    <location>
        <begin position="440"/>
        <end position="538"/>
    </location>
</feature>
<dbReference type="Pfam" id="PF00072">
    <property type="entry name" value="Response_reg"/>
    <property type="match status" value="1"/>
</dbReference>
<evidence type="ECO:0000256" key="5">
    <source>
        <dbReference type="ARBA" id="ARBA00023012"/>
    </source>
</evidence>
<dbReference type="Gene3D" id="3.40.50.2300">
    <property type="match status" value="1"/>
</dbReference>
<feature type="modified residue" description="4-aspartylphosphate" evidence="10">
    <location>
        <position position="58"/>
    </location>
</feature>
<keyword evidence="14" id="KW-1185">Reference proteome</keyword>
<dbReference type="PROSITE" id="PS01124">
    <property type="entry name" value="HTH_ARAC_FAMILY_2"/>
    <property type="match status" value="1"/>
</dbReference>
<evidence type="ECO:0000313" key="13">
    <source>
        <dbReference type="EMBL" id="KEZ89505.1"/>
    </source>
</evidence>
<comment type="subcellular location">
    <subcellularLocation>
        <location evidence="1">Cytoplasm</location>
    </subcellularLocation>
</comment>
<dbReference type="Proteomes" id="UP000028525">
    <property type="component" value="Unassembled WGS sequence"/>
</dbReference>
<protein>
    <recommendedName>
        <fullName evidence="2">Stage 0 sporulation protein A homolog</fullName>
    </recommendedName>
</protein>
<dbReference type="GO" id="GO:0003700">
    <property type="term" value="F:DNA-binding transcription factor activity"/>
    <property type="evidence" value="ECO:0007669"/>
    <property type="project" value="InterPro"/>
</dbReference>
<dbReference type="InterPro" id="IPR009057">
    <property type="entry name" value="Homeodomain-like_sf"/>
</dbReference>
<dbReference type="PANTHER" id="PTHR42713:SF3">
    <property type="entry name" value="TRANSCRIPTIONAL REGULATORY PROTEIN HPTR"/>
    <property type="match status" value="1"/>
</dbReference>
<dbReference type="STRING" id="29354.IO98_14475"/>
<dbReference type="PROSITE" id="PS00041">
    <property type="entry name" value="HTH_ARAC_FAMILY_1"/>
    <property type="match status" value="1"/>
</dbReference>
<comment type="caution">
    <text evidence="13">The sequence shown here is derived from an EMBL/GenBank/DDBJ whole genome shotgun (WGS) entry which is preliminary data.</text>
</comment>
<sequence>MISILGIIIADDEKKICKLLEYLIDWDEIGVKLLGVAYDGISAFQLIQEKKPDVLLTDIRMPGMDGLQLIEEAKKQNASLKCIIISGYKDFQYAQQGIRYGVRDYLLKPINQDDLTRTLKKLVKETMEQKSSQEVQMHLEETIRNYSGEFKRVFLKMVLEQKPEETPESVLKEVRKINPSRVVSQGGRCLVVKPDIEYKDFTKDAYQLLIDKAIEILQVEFASEEGDLTIEASEEGIFLLLFHEPSDKEELIKSLNHVRDRVMGLQDLFPKIYFTAIITEQVDTDEELIRQIQYSRIAMYNRLLTDNNTVSKLNIPAAGSEEKSSLTTEISRLLEDRPESFEPEEIRNCLNDAKRIMQTAKNISGLDIKMELLRLAHNYLDWFELLDASLDKSGKAAYFSEMYEHCISLDQAFELLEETLTKALLEVLNHLKSKEIKPVAYAKHYIEKNKGVQIKLEELAKSVGFSYTYFSYLFKKETGKTLTEYIQMVRIETAKKLLVEKERNVSEVAELVGYSDIKFFTKQFKKALGVSPNEYRKMFLER</sequence>
<keyword evidence="4 10" id="KW-0597">Phosphoprotein</keyword>
<evidence type="ECO:0000256" key="7">
    <source>
        <dbReference type="ARBA" id="ARBA00023125"/>
    </source>
</evidence>
<dbReference type="GO" id="GO:0043565">
    <property type="term" value="F:sequence-specific DNA binding"/>
    <property type="evidence" value="ECO:0007669"/>
    <property type="project" value="InterPro"/>
</dbReference>
<keyword evidence="3" id="KW-0963">Cytoplasm</keyword>
<dbReference type="InterPro" id="IPR051552">
    <property type="entry name" value="HptR"/>
</dbReference>
<dbReference type="Gene3D" id="1.10.10.60">
    <property type="entry name" value="Homeodomain-like"/>
    <property type="match status" value="2"/>
</dbReference>
<dbReference type="PANTHER" id="PTHR42713">
    <property type="entry name" value="HISTIDINE KINASE-RELATED"/>
    <property type="match status" value="1"/>
</dbReference>
<dbReference type="Pfam" id="PF12833">
    <property type="entry name" value="HTH_18"/>
    <property type="match status" value="1"/>
</dbReference>
<dbReference type="CDD" id="cd17536">
    <property type="entry name" value="REC_YesN-like"/>
    <property type="match status" value="1"/>
</dbReference>
<evidence type="ECO:0000256" key="3">
    <source>
        <dbReference type="ARBA" id="ARBA00022490"/>
    </source>
</evidence>
<organism evidence="13 14">
    <name type="scientific">Lacrimispora celerecrescens</name>
    <dbReference type="NCBI Taxonomy" id="29354"/>
    <lineage>
        <taxon>Bacteria</taxon>
        <taxon>Bacillati</taxon>
        <taxon>Bacillota</taxon>
        <taxon>Clostridia</taxon>
        <taxon>Lachnospirales</taxon>
        <taxon>Lachnospiraceae</taxon>
        <taxon>Lacrimispora</taxon>
    </lineage>
</organism>
<gene>
    <name evidence="13" type="ORF">IO98_14475</name>
</gene>
<dbReference type="OrthoDB" id="9794370at2"/>
<name>A0A084JKM1_9FIRM</name>
<dbReference type="InterPro" id="IPR018060">
    <property type="entry name" value="HTH_AraC"/>
</dbReference>
<reference evidence="13 14" key="1">
    <citation type="submission" date="2014-07" db="EMBL/GenBank/DDBJ databases">
        <title>Draft genome of Clostridium celerecrescens 152B isolated from sediments associated with methane hydrate from Krishna Godavari basin.</title>
        <authorList>
            <person name="Honkalas V.S."/>
            <person name="Dabir A.P."/>
            <person name="Arora P."/>
            <person name="Dhakephalkar P.K."/>
        </authorList>
    </citation>
    <scope>NUCLEOTIDE SEQUENCE [LARGE SCALE GENOMIC DNA]</scope>
    <source>
        <strain evidence="13 14">152B</strain>
    </source>
</reference>
<dbReference type="AlphaFoldDB" id="A0A084JKM1"/>
<dbReference type="RefSeq" id="WP_038282191.1">
    <property type="nucleotide sequence ID" value="NZ_JPME01000017.1"/>
</dbReference>
<evidence type="ECO:0000256" key="2">
    <source>
        <dbReference type="ARBA" id="ARBA00018672"/>
    </source>
</evidence>
<dbReference type="PRINTS" id="PR00032">
    <property type="entry name" value="HTHARAC"/>
</dbReference>
<evidence type="ECO:0000256" key="9">
    <source>
        <dbReference type="ARBA" id="ARBA00024867"/>
    </source>
</evidence>
<feature type="domain" description="Response regulatory" evidence="12">
    <location>
        <begin position="6"/>
        <end position="123"/>
    </location>
</feature>
<dbReference type="InterPro" id="IPR020449">
    <property type="entry name" value="Tscrpt_reg_AraC-type_HTH"/>
</dbReference>
<keyword evidence="8" id="KW-0804">Transcription</keyword>
<dbReference type="SUPFAM" id="SSF52172">
    <property type="entry name" value="CheY-like"/>
    <property type="match status" value="1"/>
</dbReference>
<evidence type="ECO:0000256" key="10">
    <source>
        <dbReference type="PROSITE-ProRule" id="PRU00169"/>
    </source>
</evidence>
<dbReference type="SMART" id="SM00448">
    <property type="entry name" value="REC"/>
    <property type="match status" value="1"/>
</dbReference>
<evidence type="ECO:0000256" key="1">
    <source>
        <dbReference type="ARBA" id="ARBA00004496"/>
    </source>
</evidence>
<evidence type="ECO:0000256" key="6">
    <source>
        <dbReference type="ARBA" id="ARBA00023015"/>
    </source>
</evidence>
<dbReference type="GO" id="GO:0005737">
    <property type="term" value="C:cytoplasm"/>
    <property type="evidence" value="ECO:0007669"/>
    <property type="project" value="UniProtKB-SubCell"/>
</dbReference>
<comment type="function">
    <text evidence="9">May play the central regulatory role in sporulation. It may be an element of the effector pathway responsible for the activation of sporulation genes in response to nutritional stress. Spo0A may act in concert with spo0H (a sigma factor) to control the expression of some genes that are critical to the sporulation process.</text>
</comment>
<dbReference type="InterPro" id="IPR001789">
    <property type="entry name" value="Sig_transdc_resp-reg_receiver"/>
</dbReference>
<accession>A0A084JKM1</accession>
<proteinExistence type="predicted"/>
<dbReference type="GO" id="GO:0000160">
    <property type="term" value="P:phosphorelay signal transduction system"/>
    <property type="evidence" value="ECO:0007669"/>
    <property type="project" value="UniProtKB-KW"/>
</dbReference>
<evidence type="ECO:0000256" key="8">
    <source>
        <dbReference type="ARBA" id="ARBA00023163"/>
    </source>
</evidence>
<evidence type="ECO:0000259" key="11">
    <source>
        <dbReference type="PROSITE" id="PS01124"/>
    </source>
</evidence>